<dbReference type="RefSeq" id="WP_068501815.1">
    <property type="nucleotide sequence ID" value="NZ_LWQU01000151.1"/>
</dbReference>
<proteinExistence type="predicted"/>
<evidence type="ECO:0000313" key="1">
    <source>
        <dbReference type="EMBL" id="OAN49340.1"/>
    </source>
</evidence>
<dbReference type="AlphaFoldDB" id="A0A178MKX1"/>
<comment type="caution">
    <text evidence="1">The sequence shown here is derived from an EMBL/GenBank/DDBJ whole genome shotgun (WGS) entry which is preliminary data.</text>
</comment>
<dbReference type="EMBL" id="LWQU01000151">
    <property type="protein sequence ID" value="OAN49340.1"/>
    <property type="molecule type" value="Genomic_DNA"/>
</dbReference>
<dbReference type="Proteomes" id="UP000078543">
    <property type="component" value="Unassembled WGS sequence"/>
</dbReference>
<gene>
    <name evidence="1" type="ORF">A6A05_14130</name>
</gene>
<reference evidence="1 2" key="1">
    <citation type="submission" date="2016-04" db="EMBL/GenBank/DDBJ databases">
        <title>Draft genome sequence of freshwater magnetotactic bacteria Magnetospirillum marisnigri SP-1 and Magnetospirillum moscoviense BB-1.</title>
        <authorList>
            <person name="Koziaeva V."/>
            <person name="Dziuba M.V."/>
            <person name="Ivanov T.M."/>
            <person name="Kuznetsov B."/>
            <person name="Grouzdev D.S."/>
        </authorList>
    </citation>
    <scope>NUCLEOTIDE SEQUENCE [LARGE SCALE GENOMIC DNA]</scope>
    <source>
        <strain evidence="1 2">BB-1</strain>
    </source>
</reference>
<dbReference type="InterPro" id="IPR036663">
    <property type="entry name" value="Fumarylacetoacetase_C_sf"/>
</dbReference>
<name>A0A178MKX1_9PROT</name>
<dbReference type="Gene3D" id="3.90.850.10">
    <property type="entry name" value="Fumarylacetoacetase-like, C-terminal domain"/>
    <property type="match status" value="1"/>
</dbReference>
<organism evidence="1 2">
    <name type="scientific">Magnetospirillum moscoviense</name>
    <dbReference type="NCBI Taxonomy" id="1437059"/>
    <lineage>
        <taxon>Bacteria</taxon>
        <taxon>Pseudomonadati</taxon>
        <taxon>Pseudomonadota</taxon>
        <taxon>Alphaproteobacteria</taxon>
        <taxon>Rhodospirillales</taxon>
        <taxon>Rhodospirillaceae</taxon>
        <taxon>Magnetospirillum</taxon>
    </lineage>
</organism>
<dbReference type="SUPFAM" id="SSF56529">
    <property type="entry name" value="FAH"/>
    <property type="match status" value="1"/>
</dbReference>
<protein>
    <submittedName>
        <fullName evidence="1">Uncharacterized protein</fullName>
    </submittedName>
</protein>
<dbReference type="GO" id="GO:0003824">
    <property type="term" value="F:catalytic activity"/>
    <property type="evidence" value="ECO:0007669"/>
    <property type="project" value="InterPro"/>
</dbReference>
<evidence type="ECO:0000313" key="2">
    <source>
        <dbReference type="Proteomes" id="UP000078543"/>
    </source>
</evidence>
<dbReference type="OrthoDB" id="9792137at2"/>
<keyword evidence="2" id="KW-1185">Reference proteome</keyword>
<dbReference type="STRING" id="1437059.A6A05_14130"/>
<sequence>MAGLVVLGSPSAVAGCPDAAQVTAHVAEFAAKIPSRGFGKTITEADAQCALGRLIPELPPVLGPRVGYKALFTNPDSQKRFGVAGQMVTSGAVVPANFGARPRYEADFVVVVKDAALVPFVELPDLMTEGTPTGQPPGTGDLLSLGGVQGSDPAVTVAFAGPP</sequence>
<accession>A0A178MKX1</accession>